<evidence type="ECO:0000313" key="3">
    <source>
        <dbReference type="Proteomes" id="UP000186922"/>
    </source>
</evidence>
<organism evidence="2 3">
    <name type="scientific">Ramazzottius varieornatus</name>
    <name type="common">Water bear</name>
    <name type="synonym">Tardigrade</name>
    <dbReference type="NCBI Taxonomy" id="947166"/>
    <lineage>
        <taxon>Eukaryota</taxon>
        <taxon>Metazoa</taxon>
        <taxon>Ecdysozoa</taxon>
        <taxon>Tardigrada</taxon>
        <taxon>Eutardigrada</taxon>
        <taxon>Parachela</taxon>
        <taxon>Hypsibioidea</taxon>
        <taxon>Ramazzottiidae</taxon>
        <taxon>Ramazzottius</taxon>
    </lineage>
</organism>
<dbReference type="AlphaFoldDB" id="A0A1D1VKY7"/>
<dbReference type="Proteomes" id="UP000186922">
    <property type="component" value="Unassembled WGS sequence"/>
</dbReference>
<comment type="caution">
    <text evidence="2">The sequence shown here is derived from an EMBL/GenBank/DDBJ whole genome shotgun (WGS) entry which is preliminary data.</text>
</comment>
<evidence type="ECO:0000256" key="1">
    <source>
        <dbReference type="SAM" id="MobiDB-lite"/>
    </source>
</evidence>
<protein>
    <submittedName>
        <fullName evidence="2">Uncharacterized protein</fullName>
    </submittedName>
</protein>
<feature type="compositionally biased region" description="Low complexity" evidence="1">
    <location>
        <begin position="59"/>
        <end position="73"/>
    </location>
</feature>
<feature type="compositionally biased region" description="Basic and acidic residues" evidence="1">
    <location>
        <begin position="1"/>
        <end position="19"/>
    </location>
</feature>
<dbReference type="OrthoDB" id="10673596at2759"/>
<accession>A0A1D1VKY7</accession>
<proteinExistence type="predicted"/>
<sequence>MDHLPVPVRPREYREKSADYNDGPAALSRTSTYPPSPRRVSLFSIPRPPSPPDEYPVESSSAPTTTHSSPALSHRSRITIASESDFFYGRIPEVQMFNLFCNEDFPGVANLSLSRGSTPSVNRMHQELSTFTRSLEGLSSKDIKSILVRRQHEYADIDVSDDDVSTALQPGPYFERPNNVEDYVRITQRKVTFKEFPQLTGNYKMPSRSQSLDYIPDLKPTMHLASLLVQTSAYRHLRMDWEVCSEVFSLLRHNKDGSIKYKTAYETLSHMGLHYIRKTSVISRENSGNIIVRDNWRPNSRRSLL</sequence>
<name>A0A1D1VKY7_RAMVA</name>
<dbReference type="EMBL" id="BDGG01000005">
    <property type="protein sequence ID" value="GAU99148.1"/>
    <property type="molecule type" value="Genomic_DNA"/>
</dbReference>
<evidence type="ECO:0000313" key="2">
    <source>
        <dbReference type="EMBL" id="GAU99148.1"/>
    </source>
</evidence>
<gene>
    <name evidence="2" type="primary">RvY_10189-1</name>
    <name evidence="2" type="synonym">RvY_10189.1</name>
    <name evidence="2" type="ORF">RvY_10189</name>
</gene>
<feature type="region of interest" description="Disordered" evidence="1">
    <location>
        <begin position="1"/>
        <end position="75"/>
    </location>
</feature>
<keyword evidence="3" id="KW-1185">Reference proteome</keyword>
<reference evidence="2 3" key="1">
    <citation type="journal article" date="2016" name="Nat. Commun.">
        <title>Extremotolerant tardigrade genome and improved radiotolerance of human cultured cells by tardigrade-unique protein.</title>
        <authorList>
            <person name="Hashimoto T."/>
            <person name="Horikawa D.D."/>
            <person name="Saito Y."/>
            <person name="Kuwahara H."/>
            <person name="Kozuka-Hata H."/>
            <person name="Shin-I T."/>
            <person name="Minakuchi Y."/>
            <person name="Ohishi K."/>
            <person name="Motoyama A."/>
            <person name="Aizu T."/>
            <person name="Enomoto A."/>
            <person name="Kondo K."/>
            <person name="Tanaka S."/>
            <person name="Hara Y."/>
            <person name="Koshikawa S."/>
            <person name="Sagara H."/>
            <person name="Miura T."/>
            <person name="Yokobori S."/>
            <person name="Miyagawa K."/>
            <person name="Suzuki Y."/>
            <person name="Kubo T."/>
            <person name="Oyama M."/>
            <person name="Kohara Y."/>
            <person name="Fujiyama A."/>
            <person name="Arakawa K."/>
            <person name="Katayama T."/>
            <person name="Toyoda A."/>
            <person name="Kunieda T."/>
        </authorList>
    </citation>
    <scope>NUCLEOTIDE SEQUENCE [LARGE SCALE GENOMIC DNA]</scope>
    <source>
        <strain evidence="2 3">YOKOZUNA-1</strain>
    </source>
</reference>